<evidence type="ECO:0000256" key="1">
    <source>
        <dbReference type="SAM" id="MobiDB-lite"/>
    </source>
</evidence>
<gene>
    <name evidence="2" type="ORF">D910_04035</name>
</gene>
<accession>U4U2R9</accession>
<dbReference type="AlphaFoldDB" id="U4U2R9"/>
<evidence type="ECO:0000313" key="2">
    <source>
        <dbReference type="EMBL" id="ERL86628.1"/>
    </source>
</evidence>
<feature type="compositionally biased region" description="Low complexity" evidence="1">
    <location>
        <begin position="136"/>
        <end position="165"/>
    </location>
</feature>
<reference evidence="2 3" key="1">
    <citation type="journal article" date="2013" name="Genome Biol.">
        <title>Draft genome of the mountain pine beetle, Dendroctonus ponderosae Hopkins, a major forest pest.</title>
        <authorList>
            <person name="Keeling C.I."/>
            <person name="Yuen M.M."/>
            <person name="Liao N.Y."/>
            <person name="Docking T.R."/>
            <person name="Chan S.K."/>
            <person name="Taylor G.A."/>
            <person name="Palmquist D.L."/>
            <person name="Jackman S.D."/>
            <person name="Nguyen A."/>
            <person name="Li M."/>
            <person name="Henderson H."/>
            <person name="Janes J.K."/>
            <person name="Zhao Y."/>
            <person name="Pandoh P."/>
            <person name="Moore R."/>
            <person name="Sperling F.A."/>
            <person name="Huber D.P."/>
            <person name="Birol I."/>
            <person name="Jones S.J."/>
            <person name="Bohlmann J."/>
        </authorList>
    </citation>
    <scope>NUCLEOTIDE SEQUENCE</scope>
</reference>
<feature type="region of interest" description="Disordered" evidence="1">
    <location>
        <begin position="1"/>
        <end position="79"/>
    </location>
</feature>
<sequence>MAGAMLFETSQSVRSQQEKLLNAKRTPEQEEDEERAIQNKEQDILNLGERYKSKGAGRSDQANAALPERDQQGEGRQAGAIARRLLPRPGGGHRHRGAAVQRVHRMGQRGEAHLLAPVAGGAPGGPLLRHRHVRGGAAARLHAAQGAEEAGRQEPAGRGAAAGEQNLPRAEQPAQSQGGADLGPHHRQRNLLPPEGAGVPRPAVGHPARRRRKGLQDRLLVLLRGVRGLRQCGGAARPHRPQVHAAEQDHAEQSGGRASDRERQAGDQVCGPRHRGHEGGGAGLAQALAGRLPAGGQAVQARAGGRRDCARPSGHPLRQHARAEPLQDHRALQSRRGRPHRHQHQAADAPSGEETLPDDFGREVPRDPGSGRRCSGGVRGDGRGQDLRDGAGDDPEHEQGGGHALPKGQKAVLSPQ</sequence>
<evidence type="ECO:0000313" key="3">
    <source>
        <dbReference type="Proteomes" id="UP000030742"/>
    </source>
</evidence>
<proteinExistence type="predicted"/>
<dbReference type="OrthoDB" id="1418352at2759"/>
<feature type="compositionally biased region" description="Polar residues" evidence="1">
    <location>
        <begin position="8"/>
        <end position="19"/>
    </location>
</feature>
<feature type="compositionally biased region" description="Basic and acidic residues" evidence="1">
    <location>
        <begin position="359"/>
        <end position="370"/>
    </location>
</feature>
<feature type="region of interest" description="Disordered" evidence="1">
    <location>
        <begin position="232"/>
        <end position="416"/>
    </location>
</feature>
<feature type="region of interest" description="Disordered" evidence="1">
    <location>
        <begin position="136"/>
        <end position="212"/>
    </location>
</feature>
<name>U4U2R9_DENPD</name>
<feature type="compositionally biased region" description="Basic and acidic residues" evidence="1">
    <location>
        <begin position="380"/>
        <end position="391"/>
    </location>
</feature>
<feature type="compositionally biased region" description="Basic and acidic residues" evidence="1">
    <location>
        <begin position="321"/>
        <end position="331"/>
    </location>
</feature>
<dbReference type="EMBL" id="KB631843">
    <property type="protein sequence ID" value="ERL86628.1"/>
    <property type="molecule type" value="Genomic_DNA"/>
</dbReference>
<dbReference type="Proteomes" id="UP000030742">
    <property type="component" value="Unassembled WGS sequence"/>
</dbReference>
<feature type="compositionally biased region" description="Basic residues" evidence="1">
    <location>
        <begin position="332"/>
        <end position="344"/>
    </location>
</feature>
<feature type="compositionally biased region" description="Basic and acidic residues" evidence="1">
    <location>
        <begin position="246"/>
        <end position="265"/>
    </location>
</feature>
<feature type="compositionally biased region" description="Low complexity" evidence="1">
    <location>
        <begin position="284"/>
        <end position="303"/>
    </location>
</feature>
<protein>
    <submittedName>
        <fullName evidence="2">Uncharacterized protein</fullName>
    </submittedName>
</protein>
<organism evidence="2 3">
    <name type="scientific">Dendroctonus ponderosae</name>
    <name type="common">Mountain pine beetle</name>
    <dbReference type="NCBI Taxonomy" id="77166"/>
    <lineage>
        <taxon>Eukaryota</taxon>
        <taxon>Metazoa</taxon>
        <taxon>Ecdysozoa</taxon>
        <taxon>Arthropoda</taxon>
        <taxon>Hexapoda</taxon>
        <taxon>Insecta</taxon>
        <taxon>Pterygota</taxon>
        <taxon>Neoptera</taxon>
        <taxon>Endopterygota</taxon>
        <taxon>Coleoptera</taxon>
        <taxon>Polyphaga</taxon>
        <taxon>Cucujiformia</taxon>
        <taxon>Curculionidae</taxon>
        <taxon>Scolytinae</taxon>
        <taxon>Dendroctonus</taxon>
    </lineage>
</organism>